<proteinExistence type="predicted"/>
<evidence type="ECO:0000259" key="2">
    <source>
        <dbReference type="Pfam" id="PF23003"/>
    </source>
</evidence>
<keyword evidence="3" id="KW-1185">Reference proteome</keyword>
<organism evidence="3 4">
    <name type="scientific">Ditylenchus dipsaci</name>
    <dbReference type="NCBI Taxonomy" id="166011"/>
    <lineage>
        <taxon>Eukaryota</taxon>
        <taxon>Metazoa</taxon>
        <taxon>Ecdysozoa</taxon>
        <taxon>Nematoda</taxon>
        <taxon>Chromadorea</taxon>
        <taxon>Rhabditida</taxon>
        <taxon>Tylenchina</taxon>
        <taxon>Tylenchomorpha</taxon>
        <taxon>Sphaerularioidea</taxon>
        <taxon>Anguinidae</taxon>
        <taxon>Anguininae</taxon>
        <taxon>Ditylenchus</taxon>
    </lineage>
</organism>
<dbReference type="InterPro" id="IPR055119">
    <property type="entry name" value="Mig18_Fn1"/>
</dbReference>
<protein>
    <recommendedName>
        <fullName evidence="2">Abnormal cell migration protein 18-like fibronectin type I domain-containing protein</fullName>
    </recommendedName>
</protein>
<feature type="domain" description="Abnormal cell migration protein 18-like fibronectin type I" evidence="2">
    <location>
        <begin position="26"/>
        <end position="88"/>
    </location>
</feature>
<evidence type="ECO:0000256" key="1">
    <source>
        <dbReference type="SAM" id="MobiDB-lite"/>
    </source>
</evidence>
<dbReference type="Proteomes" id="UP000887574">
    <property type="component" value="Unplaced"/>
</dbReference>
<evidence type="ECO:0000313" key="4">
    <source>
        <dbReference type="WBParaSite" id="jg7802"/>
    </source>
</evidence>
<sequence length="257" mass="29009">MLPNKTILIVYVVCGYLVVVLQAGRDCLFAGVSYKERQVWVHQSFFNVTCMDGIVKVTNCVTAKGTQIALGTQDFEENGFHYRCKLRARNPPAYNQTSTTLSPPPLDTAQPTSNNVEDEEATEIADECDHGKSEYIREGYMVSCASNEILGCVDVNNDLVRQGYYVLSKRRLRTCHVYANGRRARSDFKGCFNGTKDDDPSRSEFQVSKGHIWKTREYQLKCGDEGFFVYKCHVDGNSIIHTGTAWIDKENVLNICK</sequence>
<accession>A0A915ENN2</accession>
<name>A0A915ENN2_9BILA</name>
<dbReference type="Pfam" id="PF23003">
    <property type="entry name" value="Fn1_2"/>
    <property type="match status" value="1"/>
</dbReference>
<feature type="region of interest" description="Disordered" evidence="1">
    <location>
        <begin position="94"/>
        <end position="123"/>
    </location>
</feature>
<dbReference type="WBParaSite" id="jg7802">
    <property type="protein sequence ID" value="jg7802"/>
    <property type="gene ID" value="jg7802"/>
</dbReference>
<reference evidence="4" key="1">
    <citation type="submission" date="2022-11" db="UniProtKB">
        <authorList>
            <consortium name="WormBaseParasite"/>
        </authorList>
    </citation>
    <scope>IDENTIFICATION</scope>
</reference>
<dbReference type="AlphaFoldDB" id="A0A915ENN2"/>
<evidence type="ECO:0000313" key="3">
    <source>
        <dbReference type="Proteomes" id="UP000887574"/>
    </source>
</evidence>